<feature type="coiled-coil region" evidence="6">
    <location>
        <begin position="2898"/>
        <end position="2932"/>
    </location>
</feature>
<keyword evidence="3" id="KW-0597">Phosphoprotein</keyword>
<feature type="compositionally biased region" description="Low complexity" evidence="7">
    <location>
        <begin position="103"/>
        <end position="118"/>
    </location>
</feature>
<dbReference type="Pfam" id="PF10495">
    <property type="entry name" value="PACT_coil_coil"/>
    <property type="match status" value="1"/>
</dbReference>
<feature type="coiled-coil region" evidence="6">
    <location>
        <begin position="2649"/>
        <end position="2683"/>
    </location>
</feature>
<feature type="compositionally biased region" description="Polar residues" evidence="7">
    <location>
        <begin position="3136"/>
        <end position="3152"/>
    </location>
</feature>
<feature type="region of interest" description="Disordered" evidence="7">
    <location>
        <begin position="454"/>
        <end position="481"/>
    </location>
</feature>
<dbReference type="GO" id="GO:0060090">
    <property type="term" value="F:molecular adaptor activity"/>
    <property type="evidence" value="ECO:0007669"/>
    <property type="project" value="InterPro"/>
</dbReference>
<protein>
    <submittedName>
        <fullName evidence="10">Pericentrin isoform X12</fullName>
    </submittedName>
</protein>
<dbReference type="InterPro" id="IPR019528">
    <property type="entry name" value="PACT_domain"/>
</dbReference>
<evidence type="ECO:0000256" key="2">
    <source>
        <dbReference type="ARBA" id="ARBA00022490"/>
    </source>
</evidence>
<evidence type="ECO:0000256" key="5">
    <source>
        <dbReference type="ARBA" id="ARBA00023212"/>
    </source>
</evidence>
<feature type="region of interest" description="Disordered" evidence="7">
    <location>
        <begin position="1966"/>
        <end position="1995"/>
    </location>
</feature>
<evidence type="ECO:0000256" key="1">
    <source>
        <dbReference type="ARBA" id="ARBA00004300"/>
    </source>
</evidence>
<feature type="compositionally biased region" description="Low complexity" evidence="7">
    <location>
        <begin position="2042"/>
        <end position="2054"/>
    </location>
</feature>
<organism evidence="9 10">
    <name type="scientific">Cricetulus griseus</name>
    <name type="common">Chinese hamster</name>
    <name type="synonym">Cricetulus barabensis griseus</name>
    <dbReference type="NCBI Taxonomy" id="10029"/>
    <lineage>
        <taxon>Eukaryota</taxon>
        <taxon>Metazoa</taxon>
        <taxon>Chordata</taxon>
        <taxon>Craniata</taxon>
        <taxon>Vertebrata</taxon>
        <taxon>Euteleostomi</taxon>
        <taxon>Mammalia</taxon>
        <taxon>Eutheria</taxon>
        <taxon>Euarchontoglires</taxon>
        <taxon>Glires</taxon>
        <taxon>Rodentia</taxon>
        <taxon>Myomorpha</taxon>
        <taxon>Muroidea</taxon>
        <taxon>Cricetidae</taxon>
        <taxon>Cricetinae</taxon>
        <taxon>Cricetulus</taxon>
    </lineage>
</organism>
<evidence type="ECO:0000256" key="7">
    <source>
        <dbReference type="SAM" id="MobiDB-lite"/>
    </source>
</evidence>
<dbReference type="InterPro" id="IPR028745">
    <property type="entry name" value="AKAP9/Pericentrin"/>
</dbReference>
<accession>A0A9J7HAA8</accession>
<feature type="coiled-coil region" evidence="6">
    <location>
        <begin position="593"/>
        <end position="659"/>
    </location>
</feature>
<evidence type="ECO:0000259" key="8">
    <source>
        <dbReference type="Pfam" id="PF10495"/>
    </source>
</evidence>
<feature type="domain" description="Pericentrin/AKAP-450 centrosomal targeting" evidence="8">
    <location>
        <begin position="2992"/>
        <end position="3070"/>
    </location>
</feature>
<name>A0A9J7HAA8_CRIGR</name>
<proteinExistence type="predicted"/>
<dbReference type="Proteomes" id="UP001108280">
    <property type="component" value="Chromosome 1"/>
</dbReference>
<feature type="region of interest" description="Disordered" evidence="7">
    <location>
        <begin position="3081"/>
        <end position="3154"/>
    </location>
</feature>
<keyword evidence="4 6" id="KW-0175">Coiled coil</keyword>
<dbReference type="PANTHER" id="PTHR44981:SF3">
    <property type="entry name" value="PERICENTRIN"/>
    <property type="match status" value="1"/>
</dbReference>
<feature type="coiled-coil region" evidence="6">
    <location>
        <begin position="306"/>
        <end position="344"/>
    </location>
</feature>
<feature type="coiled-coil region" evidence="6">
    <location>
        <begin position="715"/>
        <end position="742"/>
    </location>
</feature>
<feature type="region of interest" description="Disordered" evidence="7">
    <location>
        <begin position="2737"/>
        <end position="2763"/>
    </location>
</feature>
<feature type="region of interest" description="Disordered" evidence="7">
    <location>
        <begin position="1"/>
        <end position="118"/>
    </location>
</feature>
<dbReference type="PANTHER" id="PTHR44981">
    <property type="entry name" value="PERICENTRIN-LIKE PROTEIN, ISOFORM F"/>
    <property type="match status" value="1"/>
</dbReference>
<dbReference type="GO" id="GO:0005813">
    <property type="term" value="C:centrosome"/>
    <property type="evidence" value="ECO:0007669"/>
    <property type="project" value="UniProtKB-SubCell"/>
</dbReference>
<feature type="coiled-coil region" evidence="6">
    <location>
        <begin position="885"/>
        <end position="919"/>
    </location>
</feature>
<evidence type="ECO:0000256" key="3">
    <source>
        <dbReference type="ARBA" id="ARBA00022553"/>
    </source>
</evidence>
<feature type="compositionally biased region" description="Basic residues" evidence="7">
    <location>
        <begin position="35"/>
        <end position="44"/>
    </location>
</feature>
<reference evidence="9" key="1">
    <citation type="journal article" date="2018" name="Biotechnol. Bioeng.">
        <title>A reference genome of the Chinese hamster based on a hybrid assembly strategy.</title>
        <authorList>
            <person name="Rupp O."/>
            <person name="MacDonald M.L."/>
            <person name="Li S."/>
            <person name="Dhiman H."/>
            <person name="Polson S."/>
            <person name="Griep S."/>
            <person name="Heffner K."/>
            <person name="Hernandez I."/>
            <person name="Brinkrolf K."/>
            <person name="Jadhav V."/>
            <person name="Samoudi M."/>
            <person name="Hao H."/>
            <person name="Kingham B."/>
            <person name="Goesmann A."/>
            <person name="Betenbaugh M.J."/>
            <person name="Lewis N.E."/>
            <person name="Borth N."/>
            <person name="Lee K.H."/>
        </authorList>
    </citation>
    <scope>NUCLEOTIDE SEQUENCE [LARGE SCALE GENOMIC DNA]</scope>
    <source>
        <strain evidence="9">17A/GY</strain>
    </source>
</reference>
<dbReference type="RefSeq" id="XP_035306346.1">
    <property type="nucleotide sequence ID" value="XM_035450455.1"/>
</dbReference>
<keyword evidence="5" id="KW-0206">Cytoskeleton</keyword>
<dbReference type="GO" id="GO:0005737">
    <property type="term" value="C:cytoplasm"/>
    <property type="evidence" value="ECO:0007669"/>
    <property type="project" value="UniProtKB-ARBA"/>
</dbReference>
<keyword evidence="2" id="KW-0963">Cytoplasm</keyword>
<feature type="region of interest" description="Disordered" evidence="7">
    <location>
        <begin position="1555"/>
        <end position="1596"/>
    </location>
</feature>
<gene>
    <name evidence="10" type="primary">Pcnt</name>
</gene>
<keyword evidence="9" id="KW-1185">Reference proteome</keyword>
<comment type="subcellular location">
    <subcellularLocation>
        <location evidence="1">Cytoplasm</location>
        <location evidence="1">Cytoskeleton</location>
        <location evidence="1">Microtubule organizing center</location>
        <location evidence="1">Centrosome</location>
    </subcellularLocation>
</comment>
<feature type="compositionally biased region" description="Polar residues" evidence="7">
    <location>
        <begin position="1564"/>
        <end position="1579"/>
    </location>
</feature>
<sequence>MDEDEQEERRRKVEAGRAKLASFRQRKTKGDCPNSKKKTAKRKGSAVNAPVQEEGSVAPQNSELPQGGAGFESTSCSNTLEGTRGAFAAQERQDCELDEPGLQAQQQQPQPQPQPTQTAHSLELEALRLSLNNMHTAQLELTQANLQKEKETALTELREMLNGRRAQELALLQSRQQCELELMREQLAREKEEVVLRCGQETAELKEKLRSEMEKSVQMIETLKQDWESERQLCLENLRKELSAKHQSEMEGLQNQFQRELAEQRAELEKIFQAKHEAEVSLKETQHQAAVKKLQEDLQSEHCQYLQDLEMKFREKEKEKELELENLQASYEELKAQSQEEIRCLWSQLESVKTNTEELNGSWEPCLAQDSHLEELEHLRSDFAQQQQQERAQHKLELEHLRSDFVQQQQQERAQHELELEHLRVYFEKKLRDAEKTYQEDLTLFQQRLQEAREDSLESGEISSSCIFPEETSGRGRKEQPDPLDLQLEQLKENSTSLQAGLEEDPRHETGVLSSSLNFQLKENKSHSYRLRPEEAEQERLPLTLSEQHSQELAQEHLQYAQDMAMEADAQVAARILTLEAEHKDVCKVSLLQTELKEAVELLKIENRNLQEKLQHETHLKEELERVKHSLVEDHQVKLNKAEEKIQLMKQEFQKKEAEWERSHEDFKRDTEGRLTSMFIELREKAESEKQSIISRFEHRESGMRHLQEQQAAQILDLERSLMEQQGRLRQLEQELTRDEVLPCSRCGQEPLMAQDEEHIMLLRVKEDCALQLMMAQNRFLEERKEIMEKFAKEQDAFLRDTQEKHAHELQLLQQGHQQQLQALKIELETKHHSELAEQLASLESKQQALVETHVAELQVKHNAEISTLQMKHLTDLHAAKSFYLTDIETIRDEHRKALELLQAELEDQLQKKDSSHKEILTHELEKLKHEELQSAKDSLRIKIHAKHTEEAKGLATDMQGTQQQEELAMAVHNQRHLLGKDGNAALGSVGAEVLLHPAVPQELGDPHAVEMQKPQAELAKSQELPASQEQAALVVVAQAFDPCTRKAETGPISEFKLKGQVFSLSREVEECRAELERLQQRRERENQEDTTLICMLRADADLAQSKGKVLRDALRRLLGLFGETLKAAVTLKSRISERAGLLLDHVDATDTSDAQLAAAALGDMWSDEGLLEIDRTLPEGAETSSVSEISSHVCESFFMSPENTLECEQPIRKVYQSLSTAVDGLLEMALDSSKQLEEAHQLHCCVEKELRHRNEEMAQAVQKQQELLEHLRQESAAKDGLTLELHMAEGLLEGLRVEKAELQEALDKKEESEQQLILELESLQKQLQQVAQELVTLREENSVLWNQKETFTNEAKEREAALQKEVESLSRDQWEARKQSEKDRATLLSQMRVLESELEDQLVQHRGCAQLTEEVATLKQELAALDKHLRSQRQFMDEQAAEREHEREEFQQEIQRLEEQLRQAARPRPPGPRDSQCAQLDEEVELLQEKLREKLDGFNELVIKKDFADQQLLIQEKEIKRLEETNVSLQRQVAQLQEELEKQKKNMEELKCRLDEAECPKPSQDSSSRGPETQPEVTESTHLEPESEVVPSRNSEIEELKAIIENLRENQEQLQKDKAEEIEQLHEVIEKLQSELTLMGPKVHELSDHQASSLHTELSCLRAEGQHGQALWNELEAAQAAKEVFGQLLADQAHGHSQVLEALQQRLQDAEVVAAKRLAELEHCVALREAEVEGMASRIQEFEALLKAKEAIIVQRDLEIDSMNKWKATHSLELETILLPLAHFRRALEQQTLATSDEPPELQQLRIQCARLSHQLQVLHHRFLQCQMEPDQQQAPVAPADCSSPGADAQAARGQWQQDSVSMGLASAPQDNLQPAKVLVTLKDASLHKTESVMSVLEVCQRRLEAEMLLMKNAMRLDMENDREVPKGMQAKEQQLEDCQLGSGDLIIQVQQLQEKLNHLVHSMASRDTSMENPKSERPSLSENGSSSDCHNDEDISASLPIDVFSIGKTTWDVIDVIKNQDLLAQVEMPSFPTQEPLTPQGGSLSSQVSVHSDSLHPEEAEPQKDPARALDLSSWSSPEVLRKDSTPEPQHSLPLTPCTGTVSLHSVDTSSQDWTDSLQLADASGLLCYPGKSATAQAPLWVVTPSAENHHVERPATEKDVEDFIVTSFDSQELLTTSPHELTRSDATGKSDCPSGGMMLTLGSGGSETPRSSPVAAAVVPFSRRFDQSPGAMKEKEIHAKHMKALLQMVFDESHQILALSKNQDLPNSLSKGEPRDPLDGLPRDRQALLEATADRGEKEPSETCLTWSGELLRAIQEVFAREQENAELQSRPYGLDLGDYNVLFKRLEKVIKEQGDLQKVQCLPDRSSLLSEIQALRAQLRMTHLQNQEKLQQLCAALTSTEARGSQREHQLRRQVELLAYKVEQEKCIASDLQKTLNKEQEKASDVRKLLMVEQSAVQDLKSELHACKQENTRLLESLDKVQQEVLRLRAMLDGKENELKGVLQELECERGKERALQAQHEEQQLRHLQREGQSSRALEELKMSLEKQRAQNNQLCVALKHERAAKDNLQKELQIESSRCEALLAQEKGQLSELQKSLEAERSRSLELSEALQHERLLTEQLSRNMQEACARQETQIQHALLRKLKAEKARALELESMLEKVKKEAAHTQQQLESQAQERCVELRKEKEVSGSLRSAVDALQTHRQELGCCLEREREKSAWLQAELEQLSSRVKEQEGRKEARRMERRPSRTDVEKKKWQTDKEKLRELELQCQRDEHKIEQLQQMVRELKRKEKVPGGDGACRVSPRLGSLDLDHVQEQQQELEKIRQQLLCAAGLLTSFTNHTVDRTIKDWTSSNEKAVSSLMRTLEELKSELSIPASSKKKMAAELHVQLMNELLRDNDTLTKAISMATQEKAELCRTVSRLEKTLKHHMQKGCILSRQSKSSGKQDGMVPQSPLRNSDPEWHTATTSMEANTYNTKMEKLYLHYLRAESFRKALIYQKKYLLLLIGGFQDSEQETLSMIAHLGVFPSKADKKITTSRPFTKFRTAVRVVIAIQRLRFLVKKWREVDRRGALIHGKGSRQGHRMSRRQHSLSETRASLPSKEVSSGHTKDARHSLRSLAAVPLGKVERSTSSPNSRLERSLTASQDPEHSLTEYIHHLEMIQQRLGGLPADSTQKSCHQKVKQ</sequence>
<dbReference type="GO" id="GO:0007165">
    <property type="term" value="P:signal transduction"/>
    <property type="evidence" value="ECO:0007669"/>
    <property type="project" value="InterPro"/>
</dbReference>
<feature type="coiled-coil region" evidence="6">
    <location>
        <begin position="1062"/>
        <end position="1089"/>
    </location>
</feature>
<feature type="coiled-coil region" evidence="6">
    <location>
        <begin position="826"/>
        <end position="853"/>
    </location>
</feature>
<evidence type="ECO:0000256" key="4">
    <source>
        <dbReference type="ARBA" id="ARBA00023054"/>
    </source>
</evidence>
<feature type="compositionally biased region" description="Basic and acidic residues" evidence="7">
    <location>
        <begin position="2055"/>
        <end position="2070"/>
    </location>
</feature>
<feature type="region of interest" description="Disordered" evidence="7">
    <location>
        <begin position="2941"/>
        <end position="2970"/>
    </location>
</feature>
<feature type="coiled-coil region" evidence="6">
    <location>
        <begin position="173"/>
        <end position="274"/>
    </location>
</feature>
<feature type="coiled-coil region" evidence="6">
    <location>
        <begin position="2426"/>
        <end position="2608"/>
    </location>
</feature>
<evidence type="ECO:0000313" key="10">
    <source>
        <dbReference type="RefSeq" id="XP_035306346.1"/>
    </source>
</evidence>
<dbReference type="OrthoDB" id="2020852at2759"/>
<feature type="region of interest" description="Disordered" evidence="7">
    <location>
        <begin position="2080"/>
        <end position="2099"/>
    </location>
</feature>
<reference evidence="10" key="3">
    <citation type="submission" date="2025-08" db="UniProtKB">
        <authorList>
            <consortium name="RefSeq"/>
        </authorList>
    </citation>
    <scope>IDENTIFICATION</scope>
    <source>
        <strain evidence="10">17A/GY</strain>
        <tissue evidence="10">Liver</tissue>
    </source>
</reference>
<feature type="region of interest" description="Disordered" evidence="7">
    <location>
        <begin position="2033"/>
        <end position="2072"/>
    </location>
</feature>
<reference evidence="9" key="2">
    <citation type="journal article" date="2020" name="Biotechnol. Bioeng.">
        <title>Chromosome-scale scaffolds for the Chinese hamster reference genome assembly to facilitate the study of the CHO epigenome.</title>
        <authorList>
            <person name="Hilliard W."/>
            <person name="MacDonald M."/>
            <person name="Lee K.H."/>
        </authorList>
    </citation>
    <scope>NUCLEOTIDE SEQUENCE [LARGE SCALE GENOMIC DNA]</scope>
    <source>
        <strain evidence="9">17A/GY</strain>
    </source>
</reference>
<dbReference type="CTD" id="5116"/>
<feature type="compositionally biased region" description="Basic residues" evidence="7">
    <location>
        <begin position="3083"/>
        <end position="3096"/>
    </location>
</feature>
<evidence type="ECO:0000313" key="9">
    <source>
        <dbReference type="Proteomes" id="UP001108280"/>
    </source>
</evidence>
<dbReference type="GeneID" id="100764247"/>
<feature type="compositionally biased region" description="Basic and acidic residues" evidence="7">
    <location>
        <begin position="472"/>
        <end position="481"/>
    </location>
</feature>
<feature type="compositionally biased region" description="Polar residues" evidence="7">
    <location>
        <begin position="72"/>
        <end position="81"/>
    </location>
</feature>
<evidence type="ECO:0000256" key="6">
    <source>
        <dbReference type="SAM" id="Coils"/>
    </source>
</evidence>
<feature type="compositionally biased region" description="Polar residues" evidence="7">
    <location>
        <begin position="3098"/>
        <end position="3113"/>
    </location>
</feature>
<feature type="compositionally biased region" description="Basic and acidic residues" evidence="7">
    <location>
        <begin position="7"/>
        <end position="17"/>
    </location>
</feature>